<evidence type="ECO:0000313" key="3">
    <source>
        <dbReference type="EMBL" id="NMH94452.1"/>
    </source>
</evidence>
<dbReference type="GO" id="GO:0004252">
    <property type="term" value="F:serine-type endopeptidase activity"/>
    <property type="evidence" value="ECO:0007669"/>
    <property type="project" value="InterPro"/>
</dbReference>
<keyword evidence="4" id="KW-1185">Reference proteome</keyword>
<name>A0A848DNW6_9PSEU</name>
<dbReference type="GO" id="GO:0009368">
    <property type="term" value="C:endopeptidase Clp complex"/>
    <property type="evidence" value="ECO:0007669"/>
    <property type="project" value="TreeGrafter"/>
</dbReference>
<proteinExistence type="inferred from homology"/>
<evidence type="ECO:0000256" key="1">
    <source>
        <dbReference type="ARBA" id="ARBA00007039"/>
    </source>
</evidence>
<protein>
    <recommendedName>
        <fullName evidence="2">ATP-dependent Clp protease proteolytic subunit</fullName>
    </recommendedName>
</protein>
<comment type="similarity">
    <text evidence="1 2">Belongs to the peptidase S14 family.</text>
</comment>
<dbReference type="GO" id="GO:0051117">
    <property type="term" value="F:ATPase binding"/>
    <property type="evidence" value="ECO:0007669"/>
    <property type="project" value="TreeGrafter"/>
</dbReference>
<sequence>MSAPSQWTAVETGQDWLAERLLDRRMVTLAGRLDPDAANRATASLALLDASADDPVQLRLCDVDADLDVAVTVLDTLDLMGVPVHATCLGKLTGAAVAILAVADRRIAAPHAILHLREPRTRHCGHPRDITAHAEHHERLLRMLQERIAGACRRPADTVAADMRAGRVLTAEEARGYGLVDAIIADRTRRSPARS</sequence>
<keyword evidence="3" id="KW-0378">Hydrolase</keyword>
<keyword evidence="3" id="KW-0645">Protease</keyword>
<dbReference type="PANTHER" id="PTHR10381:SF11">
    <property type="entry name" value="ATP-DEPENDENT CLP PROTEASE PROTEOLYTIC SUBUNIT, MITOCHONDRIAL"/>
    <property type="match status" value="1"/>
</dbReference>
<dbReference type="InterPro" id="IPR001907">
    <property type="entry name" value="ClpP"/>
</dbReference>
<dbReference type="Gene3D" id="3.90.226.10">
    <property type="entry name" value="2-enoyl-CoA Hydratase, Chain A, domain 1"/>
    <property type="match status" value="1"/>
</dbReference>
<accession>A0A848DNW6</accession>
<dbReference type="InterPro" id="IPR023562">
    <property type="entry name" value="ClpP/TepA"/>
</dbReference>
<dbReference type="InterPro" id="IPR029045">
    <property type="entry name" value="ClpP/crotonase-like_dom_sf"/>
</dbReference>
<dbReference type="PANTHER" id="PTHR10381">
    <property type="entry name" value="ATP-DEPENDENT CLP PROTEASE PROTEOLYTIC SUBUNIT"/>
    <property type="match status" value="1"/>
</dbReference>
<dbReference type="EMBL" id="JAAXKZ010000112">
    <property type="protein sequence ID" value="NMH94452.1"/>
    <property type="molecule type" value="Genomic_DNA"/>
</dbReference>
<comment type="caution">
    <text evidence="3">The sequence shown here is derived from an EMBL/GenBank/DDBJ whole genome shotgun (WGS) entry which is preliminary data.</text>
</comment>
<organism evidence="3 4">
    <name type="scientific">Pseudonocardia bannensis</name>
    <dbReference type="NCBI Taxonomy" id="630973"/>
    <lineage>
        <taxon>Bacteria</taxon>
        <taxon>Bacillati</taxon>
        <taxon>Actinomycetota</taxon>
        <taxon>Actinomycetes</taxon>
        <taxon>Pseudonocardiales</taxon>
        <taxon>Pseudonocardiaceae</taxon>
        <taxon>Pseudonocardia</taxon>
    </lineage>
</organism>
<evidence type="ECO:0000313" key="4">
    <source>
        <dbReference type="Proteomes" id="UP000586918"/>
    </source>
</evidence>
<evidence type="ECO:0000256" key="2">
    <source>
        <dbReference type="RuleBase" id="RU003567"/>
    </source>
</evidence>
<dbReference type="SUPFAM" id="SSF52096">
    <property type="entry name" value="ClpP/crotonase"/>
    <property type="match status" value="1"/>
</dbReference>
<dbReference type="Pfam" id="PF00574">
    <property type="entry name" value="CLP_protease"/>
    <property type="match status" value="1"/>
</dbReference>
<gene>
    <name evidence="3" type="ORF">HF519_23310</name>
</gene>
<reference evidence="3 4" key="1">
    <citation type="submission" date="2020-04" db="EMBL/GenBank/DDBJ databases">
        <authorList>
            <person name="Klaysubun C."/>
            <person name="Duangmal K."/>
            <person name="Lipun K."/>
        </authorList>
    </citation>
    <scope>NUCLEOTIDE SEQUENCE [LARGE SCALE GENOMIC DNA]</scope>
    <source>
        <strain evidence="3 4">DSM 45300</strain>
    </source>
</reference>
<dbReference type="PRINTS" id="PR00127">
    <property type="entry name" value="CLPPROTEASEP"/>
</dbReference>
<dbReference type="AlphaFoldDB" id="A0A848DNW6"/>
<dbReference type="Proteomes" id="UP000586918">
    <property type="component" value="Unassembled WGS sequence"/>
</dbReference>
<dbReference type="GO" id="GO:0004176">
    <property type="term" value="F:ATP-dependent peptidase activity"/>
    <property type="evidence" value="ECO:0007669"/>
    <property type="project" value="InterPro"/>
</dbReference>
<dbReference type="GO" id="GO:0006515">
    <property type="term" value="P:protein quality control for misfolded or incompletely synthesized proteins"/>
    <property type="evidence" value="ECO:0007669"/>
    <property type="project" value="TreeGrafter"/>
</dbReference>